<evidence type="ECO:0000259" key="2">
    <source>
        <dbReference type="PROSITE" id="PS50234"/>
    </source>
</evidence>
<dbReference type="Proteomes" id="UP000217446">
    <property type="component" value="Unassembled WGS sequence"/>
</dbReference>
<dbReference type="InterPro" id="IPR002035">
    <property type="entry name" value="VWF_A"/>
</dbReference>
<comment type="caution">
    <text evidence="3">The sequence shown here is derived from an EMBL/GenBank/DDBJ whole genome shotgun (WGS) entry which is preliminary data.</text>
</comment>
<sequence>MQRVLPFYLAVDTSTSMYVSGRLDAVQEAVVRFTEELLSNPLLGEHIRLGLVTFGDQAELVLPLTDLTELRSLPRLSGHGAAHYGVLFRYLGRVIERDLRVLRAHDTVTFRPFVFLLTAGMPSDSGWEQAFHEFDELTRAQLVVMGVGMEELPPEVLRRLNPVDAEAWSDVPADVLAARITSVLGRYAMSLIASTMVSTNRDSDPPRMPPPNPPLNETDIR</sequence>
<name>A0A250VRH6_STROL</name>
<feature type="domain" description="VWFA" evidence="2">
    <location>
        <begin position="6"/>
        <end position="160"/>
    </location>
</feature>
<gene>
    <name evidence="3" type="ORF">SO3561_08138</name>
</gene>
<evidence type="ECO:0000313" key="3">
    <source>
        <dbReference type="EMBL" id="GAX56570.1"/>
    </source>
</evidence>
<dbReference type="Pfam" id="PF13519">
    <property type="entry name" value="VWA_2"/>
    <property type="match status" value="1"/>
</dbReference>
<dbReference type="STRING" id="1963.AQJ27_35700"/>
<protein>
    <submittedName>
        <fullName evidence="3">Tellurium resistance protein TerY</fullName>
    </submittedName>
</protein>
<dbReference type="SMART" id="SM00327">
    <property type="entry name" value="VWA"/>
    <property type="match status" value="1"/>
</dbReference>
<feature type="region of interest" description="Disordered" evidence="1">
    <location>
        <begin position="198"/>
        <end position="221"/>
    </location>
</feature>
<accession>A0A250VRH6</accession>
<evidence type="ECO:0000313" key="4">
    <source>
        <dbReference type="Proteomes" id="UP000217446"/>
    </source>
</evidence>
<dbReference type="SUPFAM" id="SSF53300">
    <property type="entry name" value="vWA-like"/>
    <property type="match status" value="1"/>
</dbReference>
<proteinExistence type="predicted"/>
<dbReference type="PROSITE" id="PS50234">
    <property type="entry name" value="VWFA"/>
    <property type="match status" value="1"/>
</dbReference>
<dbReference type="InterPro" id="IPR036465">
    <property type="entry name" value="vWFA_dom_sf"/>
</dbReference>
<dbReference type="Gene3D" id="3.40.50.410">
    <property type="entry name" value="von Willebrand factor, type A domain"/>
    <property type="match status" value="1"/>
</dbReference>
<dbReference type="EMBL" id="BDQI01000027">
    <property type="protein sequence ID" value="GAX56570.1"/>
    <property type="molecule type" value="Genomic_DNA"/>
</dbReference>
<dbReference type="RefSeq" id="WP_067378014.1">
    <property type="nucleotide sequence ID" value="NZ_BDQI01000027.1"/>
</dbReference>
<keyword evidence="4" id="KW-1185">Reference proteome</keyword>
<evidence type="ECO:0000256" key="1">
    <source>
        <dbReference type="SAM" id="MobiDB-lite"/>
    </source>
</evidence>
<organism evidence="3 4">
    <name type="scientific">Streptomyces olivochromogenes</name>
    <dbReference type="NCBI Taxonomy" id="1963"/>
    <lineage>
        <taxon>Bacteria</taxon>
        <taxon>Bacillati</taxon>
        <taxon>Actinomycetota</taxon>
        <taxon>Actinomycetes</taxon>
        <taxon>Kitasatosporales</taxon>
        <taxon>Streptomycetaceae</taxon>
        <taxon>Streptomyces</taxon>
    </lineage>
</organism>
<dbReference type="AlphaFoldDB" id="A0A250VRH6"/>
<reference evidence="4" key="1">
    <citation type="submission" date="2017-05" db="EMBL/GenBank/DDBJ databases">
        <title>Streptomyces olivochromogenes NBRC 3561 whole genome shotgun sequence.</title>
        <authorList>
            <person name="Dohra H."/>
            <person name="Kodani S."/>
        </authorList>
    </citation>
    <scope>NUCLEOTIDE SEQUENCE [LARGE SCALE GENOMIC DNA]</scope>
    <source>
        <strain evidence="4">NBRC 3561</strain>
    </source>
</reference>